<name>A0ABM3P8V3_ACIJB</name>
<feature type="region of interest" description="Disordered" evidence="1">
    <location>
        <begin position="66"/>
        <end position="86"/>
    </location>
</feature>
<feature type="region of interest" description="Disordered" evidence="1">
    <location>
        <begin position="129"/>
        <end position="155"/>
    </location>
</feature>
<keyword evidence="2" id="KW-1185">Reference proteome</keyword>
<proteinExistence type="predicted"/>
<sequence>MLCAFRSAALAVFPLGAQPSLSTCKFRCPRLPADAFIHPSHSIVVIYLTCRCMCLDEKPLEGQTQALVTSTSHPHPEQTGTSGQTQQCLWEPAGPFRPSSADPVWEGMGQLSHVYHPLPAQHLGHALAPPIRQPGPTRAQRTRWGGRGQQRGHRPPVLRQVRQQRMWGGGGRVHLKKLPLSLPLSEPGEDHECVRARCMLAPRPSHAVPRVPGGQTQRLFSPVGLGSPQPLLWTTAALPVCPSVGWSPGSLLAAGRCRGTGDRDGAEAALRCFARFPFPLSCCPRSASATPLPEPLAGFAVRSPIEGAGRA</sequence>
<evidence type="ECO:0000256" key="1">
    <source>
        <dbReference type="SAM" id="MobiDB-lite"/>
    </source>
</evidence>
<accession>A0ABM3P8V3</accession>
<protein>
    <submittedName>
        <fullName evidence="3">Photoreceptor disk component PRCD isoform X1</fullName>
    </submittedName>
</protein>
<evidence type="ECO:0000313" key="3">
    <source>
        <dbReference type="RefSeq" id="XP_053068110.1"/>
    </source>
</evidence>
<dbReference type="Proteomes" id="UP001652583">
    <property type="component" value="Chromosome E1"/>
</dbReference>
<dbReference type="GeneID" id="106987786"/>
<organism evidence="2 3">
    <name type="scientific">Acinonyx jubatus</name>
    <name type="common">Cheetah</name>
    <dbReference type="NCBI Taxonomy" id="32536"/>
    <lineage>
        <taxon>Eukaryota</taxon>
        <taxon>Metazoa</taxon>
        <taxon>Chordata</taxon>
        <taxon>Craniata</taxon>
        <taxon>Vertebrata</taxon>
        <taxon>Euteleostomi</taxon>
        <taxon>Mammalia</taxon>
        <taxon>Eutheria</taxon>
        <taxon>Laurasiatheria</taxon>
        <taxon>Carnivora</taxon>
        <taxon>Feliformia</taxon>
        <taxon>Felidae</taxon>
        <taxon>Felinae</taxon>
        <taxon>Acinonyx</taxon>
    </lineage>
</organism>
<dbReference type="RefSeq" id="XP_053068110.1">
    <property type="nucleotide sequence ID" value="XM_053212135.1"/>
</dbReference>
<gene>
    <name evidence="3" type="primary">PRCD</name>
</gene>
<evidence type="ECO:0000313" key="2">
    <source>
        <dbReference type="Proteomes" id="UP001652583"/>
    </source>
</evidence>
<reference evidence="3" key="1">
    <citation type="submission" date="2025-08" db="UniProtKB">
        <authorList>
            <consortium name="RefSeq"/>
        </authorList>
    </citation>
    <scope>IDENTIFICATION</scope>
    <source>
        <tissue evidence="3">Blood</tissue>
    </source>
</reference>